<dbReference type="PROSITE" id="PS50966">
    <property type="entry name" value="ZF_SWIM"/>
    <property type="match status" value="1"/>
</dbReference>
<dbReference type="GO" id="GO:0005524">
    <property type="term" value="F:ATP binding"/>
    <property type="evidence" value="ECO:0007669"/>
    <property type="project" value="InterPro"/>
</dbReference>
<feature type="domain" description="Helicase ATP-binding" evidence="4">
    <location>
        <begin position="666"/>
        <end position="829"/>
    </location>
</feature>
<dbReference type="GO" id="GO:0016787">
    <property type="term" value="F:hydrolase activity"/>
    <property type="evidence" value="ECO:0007669"/>
    <property type="project" value="UniProtKB-KW"/>
</dbReference>
<dbReference type="Gene3D" id="3.40.50.10810">
    <property type="entry name" value="Tandem AAA-ATPase domain"/>
    <property type="match status" value="1"/>
</dbReference>
<keyword evidence="1" id="KW-0378">Hydrolase</keyword>
<name>A0A4Q9DVW7_9BACL</name>
<dbReference type="InterPro" id="IPR000330">
    <property type="entry name" value="SNF2_N"/>
</dbReference>
<dbReference type="InterPro" id="IPR001650">
    <property type="entry name" value="Helicase_C-like"/>
</dbReference>
<feature type="domain" description="Helicase C-terminal" evidence="5">
    <location>
        <begin position="939"/>
        <end position="1099"/>
    </location>
</feature>
<evidence type="ECO:0000259" key="4">
    <source>
        <dbReference type="PROSITE" id="PS51192"/>
    </source>
</evidence>
<dbReference type="SUPFAM" id="SSF52540">
    <property type="entry name" value="P-loop containing nucleoside triphosphate hydrolases"/>
    <property type="match status" value="2"/>
</dbReference>
<dbReference type="PROSITE" id="PS51194">
    <property type="entry name" value="HELICASE_CTER"/>
    <property type="match status" value="1"/>
</dbReference>
<dbReference type="InterPro" id="IPR038718">
    <property type="entry name" value="SNF2-like_sf"/>
</dbReference>
<keyword evidence="6" id="KW-0347">Helicase</keyword>
<evidence type="ECO:0000256" key="1">
    <source>
        <dbReference type="ARBA" id="ARBA00022801"/>
    </source>
</evidence>
<dbReference type="SMART" id="SM00490">
    <property type="entry name" value="HELICc"/>
    <property type="match status" value="1"/>
</dbReference>
<evidence type="ECO:0000313" key="6">
    <source>
        <dbReference type="EMBL" id="TBL81204.1"/>
    </source>
</evidence>
<dbReference type="InterPro" id="IPR049730">
    <property type="entry name" value="SNF2/RAD54-like_C"/>
</dbReference>
<keyword evidence="7" id="KW-1185">Reference proteome</keyword>
<dbReference type="InterPro" id="IPR014001">
    <property type="entry name" value="Helicase_ATP-bd"/>
</dbReference>
<dbReference type="OrthoDB" id="9760715at2"/>
<reference evidence="6 7" key="1">
    <citation type="submission" date="2019-02" db="EMBL/GenBank/DDBJ databases">
        <title>Paenibacillus sp. nov., isolated from surface-sterilized tissue of Thalictrum simplex L.</title>
        <authorList>
            <person name="Tuo L."/>
        </authorList>
    </citation>
    <scope>NUCLEOTIDE SEQUENCE [LARGE SCALE GENOMIC DNA]</scope>
    <source>
        <strain evidence="6 7">N2SHLJ1</strain>
    </source>
</reference>
<dbReference type="EMBL" id="SIRE01000003">
    <property type="protein sequence ID" value="TBL81204.1"/>
    <property type="molecule type" value="Genomic_DNA"/>
</dbReference>
<dbReference type="Pfam" id="PF00176">
    <property type="entry name" value="SNF2-rel_dom"/>
    <property type="match status" value="1"/>
</dbReference>
<dbReference type="Pfam" id="PF00271">
    <property type="entry name" value="Helicase_C"/>
    <property type="match status" value="1"/>
</dbReference>
<sequence>MSFQLTQRVIRQLCGQVSYELGEEVFYAGKVTMAHREPDSSLYEATVKGRAAYHVVIEIDSDGDVVAECTCSAAYSYENYCKHIAAVLLSIHDIKQAGGRAPVRSYASLLHPQEDEVRTGQLTPRMARGRSAGSDSGRQLTRDLIGLFGEKTPQPSGSRTFFETRTPLDVEFICKPCAYGYRKQIMGIELKIGSKRLYIVHNLKEFLEKVDRSEAHVFSKHFIYDPAEHCFRKEDDAVIRQLIDIYHNQKVYNESAGMFAQHKTSSGGDRLLIIPPYAWDNLVTLLSAASLVRVEQDGGVYEGICVSEDPIPLQFDFDETGEGDYRLDVGGMDKLVVLEDYGLVLTEGKLLKLPPGGGRRLSELKMMLDSQLMQQIRIAPEQMEPFMQNVVPGFMKLGSVHIAQAVSDRIVQSKLKAKLYLDRVKDRLLAGLEFQYGDIVVNPLESAEQRRGEGRILIRDGEREQQILELLEQSRFARTEGGYVLNEEEAQFDFLYHVIPRLEKLADIYATSAVKERVLVKITAPKVKVDVDERTDWLEFRFDIDGIPEKEIRDVLKALEEKRKYYRMPNGALLPLENAEFQEIARFFNEIGIRLNDITGNEAKVPVFRGLHLSEADRHGSAVKIGKSLRRLLDNMRNPDSLDFSVPDHLAPVLRDYQKFGFGWMKTLAYYRFGGILADDMGLGKTLQSIALLVSVLPEIRSEKLPALIVAPASLMYNWRNELAKFAPEIKSIIADGDKTERSLLLEEMSGTDVVITSYPLLRRDIASYSGRRFHTLILDEAQAFKNHATQTAQTVKELQSRYRFALTGTPVENSLEELWSIFDVVFPQLFPSRKAFNEMPRERIARMARPFMLRRLKSDVLQELPDKIETMQASELLPEQKKLYVGYLAKLQQETLKHLNAETFHKNRIKILAGLTRLRQVICHPGLFIEDYKGGSAKFEQLLDIVEDCRSAGKRMLVFSQFTEMLGMIGRELGYRGVPFFYLDGKTPAAQRVELCERFNDGERELFLISLKAGGTGLNLTGADTVLLYDLWWNPAVEQQAMDRAHRIGQKHVVQVIRLVAQGTLEEKMYALQQRKKHLLEDLVQPGQEVLSALTEHEIRELLMI</sequence>
<dbReference type="PROSITE" id="PS51192">
    <property type="entry name" value="HELICASE_ATP_BIND_1"/>
    <property type="match status" value="1"/>
</dbReference>
<dbReference type="PANTHER" id="PTHR10799">
    <property type="entry name" value="SNF2/RAD54 HELICASE FAMILY"/>
    <property type="match status" value="1"/>
</dbReference>
<dbReference type="Proteomes" id="UP000293142">
    <property type="component" value="Unassembled WGS sequence"/>
</dbReference>
<dbReference type="RefSeq" id="WP_131011916.1">
    <property type="nucleotide sequence ID" value="NZ_SIRE01000003.1"/>
</dbReference>
<dbReference type="FunFam" id="3.40.50.300:FF:000533">
    <property type="entry name" value="Helicase, Snf2 family"/>
    <property type="match status" value="1"/>
</dbReference>
<dbReference type="Pfam" id="PF08455">
    <property type="entry name" value="SNF2_assoc"/>
    <property type="match status" value="1"/>
</dbReference>
<dbReference type="InterPro" id="IPR013663">
    <property type="entry name" value="Helicase_SWF/SNF/SWI_bac"/>
</dbReference>
<keyword evidence="2" id="KW-0479">Metal-binding</keyword>
<accession>A0A4Q9DVW7</accession>
<dbReference type="Pfam" id="PF04434">
    <property type="entry name" value="SWIM"/>
    <property type="match status" value="1"/>
</dbReference>
<keyword evidence="2" id="KW-0863">Zinc-finger</keyword>
<proteinExistence type="predicted"/>
<organism evidence="6 7">
    <name type="scientific">Paenibacillus thalictri</name>
    <dbReference type="NCBI Taxonomy" id="2527873"/>
    <lineage>
        <taxon>Bacteria</taxon>
        <taxon>Bacillati</taxon>
        <taxon>Bacillota</taxon>
        <taxon>Bacilli</taxon>
        <taxon>Bacillales</taxon>
        <taxon>Paenibacillaceae</taxon>
        <taxon>Paenibacillus</taxon>
    </lineage>
</organism>
<dbReference type="CDD" id="cd18012">
    <property type="entry name" value="DEXQc_arch_SWI2_SNF2"/>
    <property type="match status" value="1"/>
</dbReference>
<dbReference type="InterPro" id="IPR007527">
    <property type="entry name" value="Znf_SWIM"/>
</dbReference>
<dbReference type="GO" id="GO:0004386">
    <property type="term" value="F:helicase activity"/>
    <property type="evidence" value="ECO:0007669"/>
    <property type="project" value="UniProtKB-KW"/>
</dbReference>
<dbReference type="CDD" id="cd18793">
    <property type="entry name" value="SF2_C_SNF"/>
    <property type="match status" value="1"/>
</dbReference>
<keyword evidence="6" id="KW-0067">ATP-binding</keyword>
<comment type="caution">
    <text evidence="6">The sequence shown here is derived from an EMBL/GenBank/DDBJ whole genome shotgun (WGS) entry which is preliminary data.</text>
</comment>
<evidence type="ECO:0000259" key="5">
    <source>
        <dbReference type="PROSITE" id="PS51194"/>
    </source>
</evidence>
<keyword evidence="2" id="KW-0862">Zinc</keyword>
<dbReference type="InterPro" id="IPR027417">
    <property type="entry name" value="P-loop_NTPase"/>
</dbReference>
<evidence type="ECO:0000259" key="3">
    <source>
        <dbReference type="PROSITE" id="PS50966"/>
    </source>
</evidence>
<evidence type="ECO:0000256" key="2">
    <source>
        <dbReference type="PROSITE-ProRule" id="PRU00325"/>
    </source>
</evidence>
<keyword evidence="6" id="KW-0547">Nucleotide-binding</keyword>
<evidence type="ECO:0000313" key="7">
    <source>
        <dbReference type="Proteomes" id="UP000293142"/>
    </source>
</evidence>
<dbReference type="GO" id="GO:0008270">
    <property type="term" value="F:zinc ion binding"/>
    <property type="evidence" value="ECO:0007669"/>
    <property type="project" value="UniProtKB-KW"/>
</dbReference>
<protein>
    <submittedName>
        <fullName evidence="6">Helicase SNF</fullName>
    </submittedName>
</protein>
<dbReference type="SMART" id="SM00487">
    <property type="entry name" value="DEXDc"/>
    <property type="match status" value="1"/>
</dbReference>
<dbReference type="AlphaFoldDB" id="A0A4Q9DVW7"/>
<feature type="domain" description="SWIM-type" evidence="3">
    <location>
        <begin position="53"/>
        <end position="92"/>
    </location>
</feature>
<dbReference type="Gene3D" id="3.40.50.300">
    <property type="entry name" value="P-loop containing nucleotide triphosphate hydrolases"/>
    <property type="match status" value="1"/>
</dbReference>
<gene>
    <name evidence="6" type="ORF">EYB31_03690</name>
</gene>